<dbReference type="PANTHER" id="PTHR46411">
    <property type="entry name" value="FAMILY ATPASE, PUTATIVE-RELATED"/>
    <property type="match status" value="1"/>
</dbReference>
<dbReference type="Proteomes" id="UP001610335">
    <property type="component" value="Unassembled WGS sequence"/>
</dbReference>
<dbReference type="InterPro" id="IPR003959">
    <property type="entry name" value="ATPase_AAA_core"/>
</dbReference>
<dbReference type="Gene3D" id="3.40.50.300">
    <property type="entry name" value="P-loop containing nucleotide triphosphate hydrolases"/>
    <property type="match status" value="1"/>
</dbReference>
<dbReference type="PANTHER" id="PTHR46411:SF3">
    <property type="entry name" value="AAA+ ATPASE DOMAIN-CONTAINING PROTEIN"/>
    <property type="match status" value="1"/>
</dbReference>
<evidence type="ECO:0000313" key="2">
    <source>
        <dbReference type="EMBL" id="KAL2811150.1"/>
    </source>
</evidence>
<name>A0ABR4H6R7_9EURO</name>
<comment type="caution">
    <text evidence="2">The sequence shown here is derived from an EMBL/GenBank/DDBJ whole genome shotgun (WGS) entry which is preliminary data.</text>
</comment>
<evidence type="ECO:0000259" key="1">
    <source>
        <dbReference type="Pfam" id="PF00004"/>
    </source>
</evidence>
<dbReference type="SUPFAM" id="SSF52540">
    <property type="entry name" value="P-loop containing nucleoside triphosphate hydrolases"/>
    <property type="match status" value="1"/>
</dbReference>
<dbReference type="EMBL" id="JBFXLS010000279">
    <property type="protein sequence ID" value="KAL2811150.1"/>
    <property type="molecule type" value="Genomic_DNA"/>
</dbReference>
<protein>
    <recommendedName>
        <fullName evidence="1">ATPase AAA-type core domain-containing protein</fullName>
    </recommendedName>
</protein>
<dbReference type="Pfam" id="PF00004">
    <property type="entry name" value="AAA"/>
    <property type="match status" value="1"/>
</dbReference>
<keyword evidence="3" id="KW-1185">Reference proteome</keyword>
<dbReference type="InterPro" id="IPR027417">
    <property type="entry name" value="P-loop_NTPase"/>
</dbReference>
<proteinExistence type="predicted"/>
<reference evidence="2 3" key="1">
    <citation type="submission" date="2024-07" db="EMBL/GenBank/DDBJ databases">
        <title>Section-level genome sequencing and comparative genomics of Aspergillus sections Usti and Cavernicolus.</title>
        <authorList>
            <consortium name="Lawrence Berkeley National Laboratory"/>
            <person name="Nybo J.L."/>
            <person name="Vesth T.C."/>
            <person name="Theobald S."/>
            <person name="Frisvad J.C."/>
            <person name="Larsen T.O."/>
            <person name="Kjaerboelling I."/>
            <person name="Rothschild-Mancinelli K."/>
            <person name="Lyhne E.K."/>
            <person name="Kogle M.E."/>
            <person name="Barry K."/>
            <person name="Clum A."/>
            <person name="Na H."/>
            <person name="Ledsgaard L."/>
            <person name="Lin J."/>
            <person name="Lipzen A."/>
            <person name="Kuo A."/>
            <person name="Riley R."/>
            <person name="Mondo S."/>
            <person name="LaButti K."/>
            <person name="Haridas S."/>
            <person name="Pangalinan J."/>
            <person name="Salamov A.A."/>
            <person name="Simmons B.A."/>
            <person name="Magnuson J.K."/>
            <person name="Chen J."/>
            <person name="Drula E."/>
            <person name="Henrissat B."/>
            <person name="Wiebenga A."/>
            <person name="Lubbers R.J."/>
            <person name="Gomes A.C."/>
            <person name="Makela M.R."/>
            <person name="Stajich J."/>
            <person name="Grigoriev I.V."/>
            <person name="Mortensen U.H."/>
            <person name="De vries R.P."/>
            <person name="Baker S.E."/>
            <person name="Andersen M.R."/>
        </authorList>
    </citation>
    <scope>NUCLEOTIDE SEQUENCE [LARGE SCALE GENOMIC DNA]</scope>
    <source>
        <strain evidence="2 3">CBS 600.67</strain>
    </source>
</reference>
<sequence length="108" mass="12555">MNRAAERNAIILLDEADVFLQKRKPDDMQKNEIVTTFLRELEYYRGMLFLTTNLLDQIDEAVESCIQVHIVFKNLDIKARVPVWENFLKKTDCYGSSVSAKDVEELSL</sequence>
<accession>A0ABR4H6R7</accession>
<gene>
    <name evidence="2" type="ORF">BDW59DRAFT_155580</name>
</gene>
<evidence type="ECO:0000313" key="3">
    <source>
        <dbReference type="Proteomes" id="UP001610335"/>
    </source>
</evidence>
<organism evidence="2 3">
    <name type="scientific">Aspergillus cavernicola</name>
    <dbReference type="NCBI Taxonomy" id="176166"/>
    <lineage>
        <taxon>Eukaryota</taxon>
        <taxon>Fungi</taxon>
        <taxon>Dikarya</taxon>
        <taxon>Ascomycota</taxon>
        <taxon>Pezizomycotina</taxon>
        <taxon>Eurotiomycetes</taxon>
        <taxon>Eurotiomycetidae</taxon>
        <taxon>Eurotiales</taxon>
        <taxon>Aspergillaceae</taxon>
        <taxon>Aspergillus</taxon>
        <taxon>Aspergillus subgen. Nidulantes</taxon>
    </lineage>
</organism>
<feature type="domain" description="ATPase AAA-type core" evidence="1">
    <location>
        <begin position="4"/>
        <end position="73"/>
    </location>
</feature>